<reference evidence="2 3" key="1">
    <citation type="journal article" date="2019" name="Sci. Rep.">
        <title>Orb-weaving spider Araneus ventricosus genome elucidates the spidroin gene catalogue.</title>
        <authorList>
            <person name="Kono N."/>
            <person name="Nakamura H."/>
            <person name="Ohtoshi R."/>
            <person name="Moran D.A.P."/>
            <person name="Shinohara A."/>
            <person name="Yoshida Y."/>
            <person name="Fujiwara M."/>
            <person name="Mori M."/>
            <person name="Tomita M."/>
            <person name="Arakawa K."/>
        </authorList>
    </citation>
    <scope>NUCLEOTIDE SEQUENCE [LARGE SCALE GENOMIC DNA]</scope>
</reference>
<feature type="region of interest" description="Disordered" evidence="1">
    <location>
        <begin position="24"/>
        <end position="44"/>
    </location>
</feature>
<evidence type="ECO:0000313" key="2">
    <source>
        <dbReference type="EMBL" id="GBN17112.1"/>
    </source>
</evidence>
<evidence type="ECO:0000256" key="1">
    <source>
        <dbReference type="SAM" id="MobiDB-lite"/>
    </source>
</evidence>
<feature type="region of interest" description="Disordered" evidence="1">
    <location>
        <begin position="76"/>
        <end position="110"/>
    </location>
</feature>
<dbReference type="AlphaFoldDB" id="A0A4Y2LRB3"/>
<accession>A0A4Y2LRB3</accession>
<gene>
    <name evidence="2" type="ORF">AVEN_169802_1</name>
</gene>
<dbReference type="EMBL" id="BGPR01006225">
    <property type="protein sequence ID" value="GBN17112.1"/>
    <property type="molecule type" value="Genomic_DNA"/>
</dbReference>
<sequence length="110" mass="12734">MGWKPSSQYFYFSRMQRKYKEKVLCRQKNSNSRDIDESPRFRPNRGRKARFGIISVCEHDNSKTIKATGMVMTRMTTTDDELGSSSSSDRGSRYEVYFQSGPHVGFKGDD</sequence>
<evidence type="ECO:0000313" key="3">
    <source>
        <dbReference type="Proteomes" id="UP000499080"/>
    </source>
</evidence>
<organism evidence="2 3">
    <name type="scientific">Araneus ventricosus</name>
    <name type="common">Orbweaver spider</name>
    <name type="synonym">Epeira ventricosa</name>
    <dbReference type="NCBI Taxonomy" id="182803"/>
    <lineage>
        <taxon>Eukaryota</taxon>
        <taxon>Metazoa</taxon>
        <taxon>Ecdysozoa</taxon>
        <taxon>Arthropoda</taxon>
        <taxon>Chelicerata</taxon>
        <taxon>Arachnida</taxon>
        <taxon>Araneae</taxon>
        <taxon>Araneomorphae</taxon>
        <taxon>Entelegynae</taxon>
        <taxon>Araneoidea</taxon>
        <taxon>Araneidae</taxon>
        <taxon>Araneus</taxon>
    </lineage>
</organism>
<comment type="caution">
    <text evidence="2">The sequence shown here is derived from an EMBL/GenBank/DDBJ whole genome shotgun (WGS) entry which is preliminary data.</text>
</comment>
<keyword evidence="3" id="KW-1185">Reference proteome</keyword>
<protein>
    <submittedName>
        <fullName evidence="2">Uncharacterized protein</fullName>
    </submittedName>
</protein>
<dbReference type="Proteomes" id="UP000499080">
    <property type="component" value="Unassembled WGS sequence"/>
</dbReference>
<name>A0A4Y2LRB3_ARAVE</name>
<feature type="compositionally biased region" description="Basic and acidic residues" evidence="1">
    <location>
        <begin position="31"/>
        <end position="40"/>
    </location>
</feature>
<proteinExistence type="predicted"/>